<feature type="transmembrane region" description="Helical" evidence="5">
    <location>
        <begin position="125"/>
        <end position="143"/>
    </location>
</feature>
<dbReference type="PROSITE" id="PS50848">
    <property type="entry name" value="START"/>
    <property type="match status" value="1"/>
</dbReference>
<evidence type="ECO:0000256" key="3">
    <source>
        <dbReference type="ARBA" id="ARBA00023136"/>
    </source>
</evidence>
<comment type="subcellular location">
    <subcellularLocation>
        <location evidence="1">Membrane</location>
        <topology evidence="1">Multi-pass membrane protein</topology>
    </subcellularLocation>
</comment>
<evidence type="ECO:0000256" key="2">
    <source>
        <dbReference type="ARBA" id="ARBA00022692"/>
    </source>
</evidence>
<dbReference type="GO" id="GO:0008289">
    <property type="term" value="F:lipid binding"/>
    <property type="evidence" value="ECO:0007669"/>
    <property type="project" value="InterPro"/>
</dbReference>
<feature type="region of interest" description="Disordered" evidence="4">
    <location>
        <begin position="256"/>
        <end position="276"/>
    </location>
</feature>
<proteinExistence type="predicted"/>
<dbReference type="InterPro" id="IPR000799">
    <property type="entry name" value="StAR-like"/>
</dbReference>
<evidence type="ECO:0000256" key="5">
    <source>
        <dbReference type="SAM" id="Phobius"/>
    </source>
</evidence>
<evidence type="ECO:0000259" key="7">
    <source>
        <dbReference type="PROSITE" id="PS51439"/>
    </source>
</evidence>
<feature type="transmembrane region" description="Helical" evidence="5">
    <location>
        <begin position="148"/>
        <end position="168"/>
    </location>
</feature>
<dbReference type="InterPro" id="IPR002913">
    <property type="entry name" value="START_lipid-bd_dom"/>
</dbReference>
<dbReference type="OrthoDB" id="74575at2759"/>
<dbReference type="Pfam" id="PF10457">
    <property type="entry name" value="MENTAL"/>
    <property type="match status" value="1"/>
</dbReference>
<evidence type="ECO:0000259" key="6">
    <source>
        <dbReference type="PROSITE" id="PS50848"/>
    </source>
</evidence>
<feature type="transmembrane region" description="Helical" evidence="5">
    <location>
        <begin position="78"/>
        <end position="97"/>
    </location>
</feature>
<evidence type="ECO:0000256" key="4">
    <source>
        <dbReference type="SAM" id="MobiDB-lite"/>
    </source>
</evidence>
<feature type="transmembrane region" description="Helical" evidence="5">
    <location>
        <begin position="188"/>
        <end position="210"/>
    </location>
</feature>
<dbReference type="InterPro" id="IPR023393">
    <property type="entry name" value="START-like_dom_sf"/>
</dbReference>
<organism evidence="8 9">
    <name type="scientific">Patiria miniata</name>
    <name type="common">Bat star</name>
    <name type="synonym">Asterina miniata</name>
    <dbReference type="NCBI Taxonomy" id="46514"/>
    <lineage>
        <taxon>Eukaryota</taxon>
        <taxon>Metazoa</taxon>
        <taxon>Echinodermata</taxon>
        <taxon>Eleutherozoa</taxon>
        <taxon>Asterozoa</taxon>
        <taxon>Asteroidea</taxon>
        <taxon>Valvatacea</taxon>
        <taxon>Valvatida</taxon>
        <taxon>Asterinidae</taxon>
        <taxon>Patiria</taxon>
    </lineage>
</organism>
<sequence length="554" mass="62875">MPIRNQDTRMANAVNGFQHSTHSGQGNHDAYTVYTQSDTNHPPLINSGSTSVNTSRDSNNQRVQQLRKELQFSTVRRMFCLVVLFDFLLMTVLWFIYVNLTNSSIAASLKCQVEKYSMQTSLFDFPVITACRFIILLSVYALFRSKRWWTLAVTTTLSCGFVISKVFVYDFEYKKHDTNACVPLDTKAHPLDFIIAIVFFIMPWIETWVLDIQVLPREKRLQHELANLIGQENITERTPLLQHEAFPGNSEPIRFYSPEGSQASDEESGSDYSGSLRSHASEFQSLPNSQRGSSVNLAASIQEQEYLQRAKESLRFLDRILAKHDGWRNELKKEEYNAVITSNRFDSIKGKVYKLETQLPVPPEQVVVVLWDKAENTPSWNPTVLVSEVLQQIDDHTDILYNVSTGGPGNIVAGRDFVAVRNYWQRGDVHVCSSIAVEHAKKPPCSQYVRGFNGPTGWLLERLDGDPSQSKFTWILNTDLNFKVWTPQAIIDTALCHVLMDICTSLQKHLQQLPQEAKVVQPQFVNIQDAEKASIGSFEDVEEHSPSLDSFGSV</sequence>
<evidence type="ECO:0008006" key="10">
    <source>
        <dbReference type="Google" id="ProtNLM"/>
    </source>
</evidence>
<keyword evidence="5" id="KW-1133">Transmembrane helix</keyword>
<dbReference type="GeneID" id="119720141"/>
<dbReference type="PANTHER" id="PTHR46121:SF4">
    <property type="entry name" value="STEROIDOGENIC ACUTE REGULATORY PROTEIN-LIKE"/>
    <property type="match status" value="1"/>
</dbReference>
<evidence type="ECO:0000256" key="1">
    <source>
        <dbReference type="ARBA" id="ARBA00004141"/>
    </source>
</evidence>
<dbReference type="SMART" id="SM00234">
    <property type="entry name" value="START"/>
    <property type="match status" value="1"/>
</dbReference>
<protein>
    <recommendedName>
        <fullName evidence="10">StAR-related lipid transfer protein 3</fullName>
    </recommendedName>
</protein>
<dbReference type="GO" id="GO:0031902">
    <property type="term" value="C:late endosome membrane"/>
    <property type="evidence" value="ECO:0007669"/>
    <property type="project" value="TreeGrafter"/>
</dbReference>
<keyword evidence="9" id="KW-1185">Reference proteome</keyword>
<dbReference type="CTD" id="10948"/>
<evidence type="ECO:0000313" key="8">
    <source>
        <dbReference type="EnsemblMetazoa" id="XP_038045626.1"/>
    </source>
</evidence>
<dbReference type="Gene3D" id="3.30.530.20">
    <property type="match status" value="1"/>
</dbReference>
<feature type="domain" description="MENTAL" evidence="7">
    <location>
        <begin position="72"/>
        <end position="265"/>
    </location>
</feature>
<dbReference type="GO" id="GO:0005765">
    <property type="term" value="C:lysosomal membrane"/>
    <property type="evidence" value="ECO:0007669"/>
    <property type="project" value="TreeGrafter"/>
</dbReference>
<reference evidence="8" key="1">
    <citation type="submission" date="2022-11" db="UniProtKB">
        <authorList>
            <consortium name="EnsemblMetazoa"/>
        </authorList>
    </citation>
    <scope>IDENTIFICATION</scope>
</reference>
<dbReference type="PRINTS" id="PR00978">
    <property type="entry name" value="STARPROTEIN"/>
</dbReference>
<dbReference type="PANTHER" id="PTHR46121">
    <property type="entry name" value="STEROIDOGENIC ACUTE REGULATORY PROTEIN-LIKE"/>
    <property type="match status" value="1"/>
</dbReference>
<dbReference type="InterPro" id="IPR019498">
    <property type="entry name" value="MENTAL"/>
</dbReference>
<dbReference type="OMA" id="VCITCCD"/>
<name>A0A913Z3N2_PATMI</name>
<dbReference type="InterPro" id="IPR051869">
    <property type="entry name" value="STARD3"/>
</dbReference>
<dbReference type="Proteomes" id="UP000887568">
    <property type="component" value="Unplaced"/>
</dbReference>
<keyword evidence="3 5" id="KW-0472">Membrane</keyword>
<dbReference type="RefSeq" id="XP_038045626.1">
    <property type="nucleotide sequence ID" value="XM_038189698.1"/>
</dbReference>
<dbReference type="PROSITE" id="PS51439">
    <property type="entry name" value="MENTAL"/>
    <property type="match status" value="1"/>
</dbReference>
<evidence type="ECO:0000313" key="9">
    <source>
        <dbReference type="Proteomes" id="UP000887568"/>
    </source>
</evidence>
<dbReference type="EnsemblMetazoa" id="XM_038189698.1">
    <property type="protein sequence ID" value="XP_038045626.1"/>
    <property type="gene ID" value="LOC119720141"/>
</dbReference>
<dbReference type="SUPFAM" id="SSF55961">
    <property type="entry name" value="Bet v1-like"/>
    <property type="match status" value="1"/>
</dbReference>
<dbReference type="Pfam" id="PF01852">
    <property type="entry name" value="START"/>
    <property type="match status" value="1"/>
</dbReference>
<keyword evidence="2 5" id="KW-0812">Transmembrane</keyword>
<dbReference type="GO" id="GO:0140284">
    <property type="term" value="C:endoplasmic reticulum-endosome membrane contact site"/>
    <property type="evidence" value="ECO:0007669"/>
    <property type="project" value="TreeGrafter"/>
</dbReference>
<feature type="domain" description="START" evidence="6">
    <location>
        <begin position="322"/>
        <end position="515"/>
    </location>
</feature>
<accession>A0A913Z3N2</accession>
<dbReference type="GO" id="GO:0005789">
    <property type="term" value="C:endoplasmic reticulum membrane"/>
    <property type="evidence" value="ECO:0007669"/>
    <property type="project" value="TreeGrafter"/>
</dbReference>
<dbReference type="AlphaFoldDB" id="A0A913Z3N2"/>
<dbReference type="GO" id="GO:0099044">
    <property type="term" value="P:vesicle tethering to endoplasmic reticulum"/>
    <property type="evidence" value="ECO:0007669"/>
    <property type="project" value="TreeGrafter"/>
</dbReference>